<dbReference type="RefSeq" id="WP_144033541.1">
    <property type="nucleotide sequence ID" value="NZ_OBMI01000001.1"/>
</dbReference>
<dbReference type="OrthoDB" id="8205238at2"/>
<evidence type="ECO:0000313" key="1">
    <source>
        <dbReference type="EMBL" id="SOB81146.1"/>
    </source>
</evidence>
<evidence type="ECO:0000313" key="2">
    <source>
        <dbReference type="Proteomes" id="UP000219494"/>
    </source>
</evidence>
<dbReference type="EMBL" id="OBMI01000001">
    <property type="protein sequence ID" value="SOB81146.1"/>
    <property type="molecule type" value="Genomic_DNA"/>
</dbReference>
<gene>
    <name evidence="1" type="ORF">SAMN06297144_1420</name>
</gene>
<accession>A0A285QH29</accession>
<keyword evidence="2" id="KW-1185">Reference proteome</keyword>
<organism evidence="1 2">
    <name type="scientific">Sphingomonas guangdongensis</name>
    <dbReference type="NCBI Taxonomy" id="1141890"/>
    <lineage>
        <taxon>Bacteria</taxon>
        <taxon>Pseudomonadati</taxon>
        <taxon>Pseudomonadota</taxon>
        <taxon>Alphaproteobacteria</taxon>
        <taxon>Sphingomonadales</taxon>
        <taxon>Sphingomonadaceae</taxon>
        <taxon>Sphingomonas</taxon>
    </lineage>
</organism>
<sequence length="247" mass="27863">MQNILLLTATIAPKSGTQSLTHANPIARLQNYVDALNIYLGELDRGTMDHLVFAENSGHPLAALEAQVAAKGLTERVTFLSSVSPLGPDNPRFFLELDLLCAAFSDARLPAFPPDARFWKVTGRYVIRNVREIVRTAPADADIYVNSRTYPVKWSEFFIAAFNQRAFDLVFAHNLERFRTINNGEELLFHLLNEEPPAALTIVQRFRRVVSLSGQRGWDGRRYDDLRGRFGRAVRIVANRLAPGLWI</sequence>
<protein>
    <submittedName>
        <fullName evidence="1">Uncharacterized protein</fullName>
    </submittedName>
</protein>
<dbReference type="Proteomes" id="UP000219494">
    <property type="component" value="Unassembled WGS sequence"/>
</dbReference>
<name>A0A285QH29_9SPHN</name>
<dbReference type="AlphaFoldDB" id="A0A285QH29"/>
<reference evidence="1 2" key="1">
    <citation type="submission" date="2017-07" db="EMBL/GenBank/DDBJ databases">
        <authorList>
            <person name="Sun Z.S."/>
            <person name="Albrecht U."/>
            <person name="Echele G."/>
            <person name="Lee C.C."/>
        </authorList>
    </citation>
    <scope>NUCLEOTIDE SEQUENCE [LARGE SCALE GENOMIC DNA]</scope>
    <source>
        <strain evidence="1 2">CGMCC 1.12672</strain>
    </source>
</reference>
<proteinExistence type="predicted"/>